<keyword evidence="2" id="KW-1185">Reference proteome</keyword>
<name>A0ABM5VN39_THEA5</name>
<evidence type="ECO:0000313" key="1">
    <source>
        <dbReference type="EMBL" id="ALJ91544.1"/>
    </source>
</evidence>
<organism evidence="1 2">
    <name type="scientific">Thermus aquaticus (strain ATCC BAA-2747 / Y51MC23)</name>
    <dbReference type="NCBI Taxonomy" id="498848"/>
    <lineage>
        <taxon>Bacteria</taxon>
        <taxon>Thermotogati</taxon>
        <taxon>Deinococcota</taxon>
        <taxon>Deinococci</taxon>
        <taxon>Thermales</taxon>
        <taxon>Thermaceae</taxon>
        <taxon>Thermus</taxon>
    </lineage>
</organism>
<dbReference type="Proteomes" id="UP000058660">
    <property type="component" value="Chromosome"/>
</dbReference>
<evidence type="ECO:0008006" key="3">
    <source>
        <dbReference type="Google" id="ProtNLM"/>
    </source>
</evidence>
<reference evidence="2" key="1">
    <citation type="journal article" date="2015" name="PLoS ONE">
        <title>Complete Genome Sequence of Thermus aquaticus Y51MC23.</title>
        <authorList>
            <person name="Brumm P.J."/>
            <person name="Monsma S."/>
            <person name="Keough B."/>
            <person name="Jasinovica S."/>
            <person name="Ferguson E."/>
            <person name="Schoenfeld T."/>
            <person name="Lodes M."/>
            <person name="Mead D.A."/>
        </authorList>
    </citation>
    <scope>NUCLEOTIDE SEQUENCE [LARGE SCALE GENOMIC DNA]</scope>
    <source>
        <strain evidence="2">BAA-2747 / Y51MC23</strain>
    </source>
</reference>
<proteinExistence type="predicted"/>
<dbReference type="EMBL" id="CP010822">
    <property type="protein sequence ID" value="ALJ91544.1"/>
    <property type="molecule type" value="Genomic_DNA"/>
</dbReference>
<protein>
    <recommendedName>
        <fullName evidence="3">PEGA domain protein</fullName>
    </recommendedName>
</protein>
<sequence>MRTWILALLILVGGVALAQSAASIGVGIRIPAVVGLRLAEVEGPMVSALELGPGVHTLRLVANTQWELRVEVEDQALLANLPLQAGTHVLSGRGRLTLTLEVPPGSRVRLKVALPGIS</sequence>
<evidence type="ECO:0000313" key="2">
    <source>
        <dbReference type="Proteomes" id="UP000058660"/>
    </source>
</evidence>
<accession>A0ABM5VN39</accession>
<dbReference type="RefSeq" id="WP_003044836.1">
    <property type="nucleotide sequence ID" value="NZ_CP010822.1"/>
</dbReference>
<gene>
    <name evidence="1" type="ORF">TO73_1712</name>
</gene>